<feature type="region of interest" description="Disordered" evidence="1">
    <location>
        <begin position="265"/>
        <end position="316"/>
    </location>
</feature>
<feature type="non-terminal residue" evidence="2">
    <location>
        <position position="1"/>
    </location>
</feature>
<dbReference type="EMBL" id="KK105596">
    <property type="protein sequence ID" value="KIY92470.1"/>
    <property type="molecule type" value="Genomic_DNA"/>
</dbReference>
<dbReference type="PANTHER" id="PTHR43102">
    <property type="entry name" value="SLR1143 PROTEIN"/>
    <property type="match status" value="1"/>
</dbReference>
<proteinExistence type="predicted"/>
<protein>
    <submittedName>
        <fullName evidence="2">Mixed lineage protein kinase</fullName>
    </submittedName>
</protein>
<evidence type="ECO:0000313" key="2">
    <source>
        <dbReference type="EMBL" id="KIY92470.1"/>
    </source>
</evidence>
<dbReference type="GO" id="GO:0016301">
    <property type="term" value="F:kinase activity"/>
    <property type="evidence" value="ECO:0007669"/>
    <property type="project" value="UniProtKB-KW"/>
</dbReference>
<dbReference type="OrthoDB" id="526972at2759"/>
<reference evidence="2 3" key="1">
    <citation type="journal article" date="2013" name="BMC Genomics">
        <title>Reconstruction of the lipid metabolism for the microalga Monoraphidium neglectum from its genome sequence reveals characteristics suitable for biofuel production.</title>
        <authorList>
            <person name="Bogen C."/>
            <person name="Al-Dilaimi A."/>
            <person name="Albersmeier A."/>
            <person name="Wichmann J."/>
            <person name="Grundmann M."/>
            <person name="Rupp O."/>
            <person name="Lauersen K.J."/>
            <person name="Blifernez-Klassen O."/>
            <person name="Kalinowski J."/>
            <person name="Goesmann A."/>
            <person name="Mussgnug J.H."/>
            <person name="Kruse O."/>
        </authorList>
    </citation>
    <scope>NUCLEOTIDE SEQUENCE [LARGE SCALE GENOMIC DNA]</scope>
    <source>
        <strain evidence="2 3">SAG 48.87</strain>
    </source>
</reference>
<keyword evidence="2" id="KW-0418">Kinase</keyword>
<dbReference type="Proteomes" id="UP000054498">
    <property type="component" value="Unassembled WGS sequence"/>
</dbReference>
<name>A0A0D2MAV4_9CHLO</name>
<dbReference type="RefSeq" id="XP_013891490.1">
    <property type="nucleotide sequence ID" value="XM_014036036.1"/>
</dbReference>
<sequence>GFCGWSFLNAVHELLVIEDMDADARFAANYFVVDPQFTLKFYVAAPLLTTDGHRLASGAHAGGARGGPRCVPCAPAPAASLQAPRCLAVAPRRRGMVVVRAGTLCVMGNKAQRFDATRAQVLANLAEMMVRQLEQKWARQLSNQSDVSAAVQRLRPLGAYDTPYLVVDTASSPWRVLHMNNPAIDMLGVEWGASYAELALHKAGRARSKFDGVPICSVFDLSEATAEWAQGGWEFTLSNVAGAGGAPAAAGRGFTLHFRVPPCPPDGSSHPIHRRQKPSAPPPFNRFGPPEASPRQHPFNRLLSKTISSKRRSLLK</sequence>
<organism evidence="2 3">
    <name type="scientific">Monoraphidium neglectum</name>
    <dbReference type="NCBI Taxonomy" id="145388"/>
    <lineage>
        <taxon>Eukaryota</taxon>
        <taxon>Viridiplantae</taxon>
        <taxon>Chlorophyta</taxon>
        <taxon>core chlorophytes</taxon>
        <taxon>Chlorophyceae</taxon>
        <taxon>CS clade</taxon>
        <taxon>Sphaeropleales</taxon>
        <taxon>Selenastraceae</taxon>
        <taxon>Monoraphidium</taxon>
    </lineage>
</organism>
<dbReference type="PANTHER" id="PTHR43102:SF2">
    <property type="entry name" value="GAF DOMAIN-CONTAINING PROTEIN"/>
    <property type="match status" value="1"/>
</dbReference>
<keyword evidence="2" id="KW-0808">Transferase</keyword>
<dbReference type="GeneID" id="25733160"/>
<keyword evidence="3" id="KW-1185">Reference proteome</keyword>
<evidence type="ECO:0000256" key="1">
    <source>
        <dbReference type="SAM" id="MobiDB-lite"/>
    </source>
</evidence>
<evidence type="ECO:0000313" key="3">
    <source>
        <dbReference type="Proteomes" id="UP000054498"/>
    </source>
</evidence>
<accession>A0A0D2MAV4</accession>
<dbReference type="STRING" id="145388.A0A0D2MAV4"/>
<dbReference type="KEGG" id="mng:MNEG_15493"/>
<dbReference type="AlphaFoldDB" id="A0A0D2MAV4"/>
<gene>
    <name evidence="2" type="ORF">MNEG_15493</name>
</gene>